<name>A0A024UNR2_9STRA</name>
<keyword evidence="5" id="KW-0810">Translation regulation</keyword>
<comment type="subcellular location">
    <subcellularLocation>
        <location evidence="1">Cytoplasm</location>
    </subcellularLocation>
</comment>
<dbReference type="InterPro" id="IPR036956">
    <property type="entry name" value="Impact_N_sf"/>
</dbReference>
<dbReference type="GO" id="GO:0006446">
    <property type="term" value="P:regulation of translational initiation"/>
    <property type="evidence" value="ECO:0007669"/>
    <property type="project" value="TreeGrafter"/>
</dbReference>
<gene>
    <name evidence="8" type="ORF">H310_02250</name>
</gene>
<dbReference type="SUPFAM" id="SSF54495">
    <property type="entry name" value="UBC-like"/>
    <property type="match status" value="1"/>
</dbReference>
<dbReference type="SUPFAM" id="SSF54211">
    <property type="entry name" value="Ribosomal protein S5 domain 2-like"/>
    <property type="match status" value="1"/>
</dbReference>
<keyword evidence="6" id="KW-0346">Stress response</keyword>
<dbReference type="Pfam" id="PF01205">
    <property type="entry name" value="Impact_N"/>
    <property type="match status" value="1"/>
</dbReference>
<evidence type="ECO:0000256" key="3">
    <source>
        <dbReference type="ARBA" id="ARBA00022490"/>
    </source>
</evidence>
<keyword evidence="4" id="KW-0678">Repressor</keyword>
<dbReference type="InterPro" id="IPR020568">
    <property type="entry name" value="Ribosomal_Su5_D2-typ_SF"/>
</dbReference>
<reference evidence="8" key="1">
    <citation type="submission" date="2013-12" db="EMBL/GenBank/DDBJ databases">
        <title>The Genome Sequence of Aphanomyces invadans NJM9701.</title>
        <authorList>
            <consortium name="The Broad Institute Genomics Platform"/>
            <person name="Russ C."/>
            <person name="Tyler B."/>
            <person name="van West P."/>
            <person name="Dieguez-Uribeondo J."/>
            <person name="Young S.K."/>
            <person name="Zeng Q."/>
            <person name="Gargeya S."/>
            <person name="Fitzgerald M."/>
            <person name="Abouelleil A."/>
            <person name="Alvarado L."/>
            <person name="Chapman S.B."/>
            <person name="Gainer-Dewar J."/>
            <person name="Goldberg J."/>
            <person name="Griggs A."/>
            <person name="Gujja S."/>
            <person name="Hansen M."/>
            <person name="Howarth C."/>
            <person name="Imamovic A."/>
            <person name="Ireland A."/>
            <person name="Larimer J."/>
            <person name="McCowan C."/>
            <person name="Murphy C."/>
            <person name="Pearson M."/>
            <person name="Poon T.W."/>
            <person name="Priest M."/>
            <person name="Roberts A."/>
            <person name="Saif S."/>
            <person name="Shea T."/>
            <person name="Sykes S."/>
            <person name="Wortman J."/>
            <person name="Nusbaum C."/>
            <person name="Birren B."/>
        </authorList>
    </citation>
    <scope>NUCLEOTIDE SEQUENCE [LARGE SCALE GENOMIC DNA]</scope>
    <source>
        <strain evidence="8">NJM9701</strain>
    </source>
</reference>
<dbReference type="AlphaFoldDB" id="A0A024UNR2"/>
<dbReference type="SMART" id="SM00591">
    <property type="entry name" value="RWD"/>
    <property type="match status" value="1"/>
</dbReference>
<dbReference type="InterPro" id="IPR006575">
    <property type="entry name" value="RWD_dom"/>
</dbReference>
<dbReference type="GO" id="GO:0140469">
    <property type="term" value="P:GCN2-mediated signaling"/>
    <property type="evidence" value="ECO:0007669"/>
    <property type="project" value="TreeGrafter"/>
</dbReference>
<evidence type="ECO:0000313" key="8">
    <source>
        <dbReference type="EMBL" id="ETW07825.1"/>
    </source>
</evidence>
<dbReference type="EMBL" id="KI913954">
    <property type="protein sequence ID" value="ETW07825.1"/>
    <property type="molecule type" value="Genomic_DNA"/>
</dbReference>
<proteinExistence type="inferred from homology"/>
<dbReference type="CDD" id="cd23821">
    <property type="entry name" value="RWD_IMPACT"/>
    <property type="match status" value="1"/>
</dbReference>
<dbReference type="PROSITE" id="PS50908">
    <property type="entry name" value="RWD"/>
    <property type="match status" value="1"/>
</dbReference>
<dbReference type="InterPro" id="IPR016135">
    <property type="entry name" value="UBQ-conjugating_enzyme/RWD"/>
</dbReference>
<dbReference type="STRING" id="157072.A0A024UNR2"/>
<comment type="similarity">
    <text evidence="2">Belongs to the IMPACT family.</text>
</comment>
<dbReference type="Gene3D" id="3.10.110.10">
    <property type="entry name" value="Ubiquitin Conjugating Enzyme"/>
    <property type="match status" value="1"/>
</dbReference>
<evidence type="ECO:0000256" key="4">
    <source>
        <dbReference type="ARBA" id="ARBA00022491"/>
    </source>
</evidence>
<organism evidence="8">
    <name type="scientific">Aphanomyces invadans</name>
    <dbReference type="NCBI Taxonomy" id="157072"/>
    <lineage>
        <taxon>Eukaryota</taxon>
        <taxon>Sar</taxon>
        <taxon>Stramenopiles</taxon>
        <taxon>Oomycota</taxon>
        <taxon>Saprolegniomycetes</taxon>
        <taxon>Saprolegniales</taxon>
        <taxon>Verrucalvaceae</taxon>
        <taxon>Aphanomyces</taxon>
    </lineage>
</organism>
<dbReference type="PANTHER" id="PTHR16301">
    <property type="entry name" value="IMPACT-RELATED"/>
    <property type="match status" value="1"/>
</dbReference>
<feature type="domain" description="RWD" evidence="7">
    <location>
        <begin position="22"/>
        <end position="125"/>
    </location>
</feature>
<evidence type="ECO:0000256" key="1">
    <source>
        <dbReference type="ARBA" id="ARBA00004496"/>
    </source>
</evidence>
<evidence type="ECO:0000256" key="6">
    <source>
        <dbReference type="ARBA" id="ARBA00023016"/>
    </source>
</evidence>
<dbReference type="PANTHER" id="PTHR16301:SF25">
    <property type="entry name" value="PROTEIN IMPACT"/>
    <property type="match status" value="1"/>
</dbReference>
<dbReference type="eggNOG" id="KOG3299">
    <property type="taxonomic scope" value="Eukaryota"/>
</dbReference>
<sequence>MKDNNMAATDSEVRANLESQHDEVEALQAIFEHDFEWADQEIYGTQGKSFYVLIPGDYCLRLLIHLPSDYPSRSPPIAEVYDSFGVSSSECDAIIQDLTKTFNKSRGDVCLYDWIESVREKFGSFASVEAASLEAVDIDANELLARPATSHDIAPFLRGIKTGTPITDRKSTFQANAVAVTSVDEVRAFVAHLLEDRKIARATHNMLAYRIVKDVVIKDSDDDGEGGAGSKLSHLLEMTQAQNVAVVVSRWYGGIQLGPDRFKHIANCARDVLETHGFIPRKTKTKA</sequence>
<evidence type="ECO:0000256" key="2">
    <source>
        <dbReference type="ARBA" id="ARBA00007665"/>
    </source>
</evidence>
<dbReference type="GeneID" id="20079300"/>
<dbReference type="GO" id="GO:0005737">
    <property type="term" value="C:cytoplasm"/>
    <property type="evidence" value="ECO:0007669"/>
    <property type="project" value="UniProtKB-SubCell"/>
</dbReference>
<dbReference type="Gene3D" id="3.30.230.30">
    <property type="entry name" value="Impact, N-terminal domain"/>
    <property type="match status" value="1"/>
</dbReference>
<dbReference type="InterPro" id="IPR023582">
    <property type="entry name" value="Impact"/>
</dbReference>
<dbReference type="VEuPathDB" id="FungiDB:H310_02250"/>
<protein>
    <recommendedName>
        <fullName evidence="7">RWD domain-containing protein</fullName>
    </recommendedName>
</protein>
<accession>A0A024UNR2</accession>
<dbReference type="InterPro" id="IPR001498">
    <property type="entry name" value="Impact_N"/>
</dbReference>
<dbReference type="OrthoDB" id="69641at2759"/>
<evidence type="ECO:0000259" key="7">
    <source>
        <dbReference type="PROSITE" id="PS50908"/>
    </source>
</evidence>
<evidence type="ECO:0000256" key="5">
    <source>
        <dbReference type="ARBA" id="ARBA00022845"/>
    </source>
</evidence>
<dbReference type="Pfam" id="PF05773">
    <property type="entry name" value="RWD"/>
    <property type="match status" value="1"/>
</dbReference>
<keyword evidence="3" id="KW-0963">Cytoplasm</keyword>
<dbReference type="RefSeq" id="XP_008863918.1">
    <property type="nucleotide sequence ID" value="XM_008865696.1"/>
</dbReference>